<evidence type="ECO:0000259" key="9">
    <source>
        <dbReference type="PROSITE" id="PS50930"/>
    </source>
</evidence>
<feature type="domain" description="Response regulatory" evidence="8">
    <location>
        <begin position="3"/>
        <end position="126"/>
    </location>
</feature>
<keyword evidence="7" id="KW-0597">Phosphoprotein</keyword>
<evidence type="ECO:0000256" key="6">
    <source>
        <dbReference type="ARBA" id="ARBA00037164"/>
    </source>
</evidence>
<gene>
    <name evidence="10" type="ORF">AWN73_07655</name>
</gene>
<comment type="function">
    <text evidence="6">Required for high-level post-exponential phase expression of a series of secreted proteins.</text>
</comment>
<protein>
    <recommendedName>
        <fullName evidence="1">Stage 0 sporulation protein A homolog</fullName>
    </recommendedName>
</protein>
<dbReference type="GO" id="GO:0003677">
    <property type="term" value="F:DNA binding"/>
    <property type="evidence" value="ECO:0007669"/>
    <property type="project" value="InterPro"/>
</dbReference>
<dbReference type="PROSITE" id="PS50930">
    <property type="entry name" value="HTH_LYTTR"/>
    <property type="match status" value="1"/>
</dbReference>
<evidence type="ECO:0000256" key="5">
    <source>
        <dbReference type="ARBA" id="ARBA00024867"/>
    </source>
</evidence>
<feature type="modified residue" description="4-aspartylphosphate" evidence="7">
    <location>
        <position position="60"/>
    </location>
</feature>
<keyword evidence="4" id="KW-0010">Activator</keyword>
<dbReference type="PANTHER" id="PTHR37299">
    <property type="entry name" value="TRANSCRIPTIONAL REGULATOR-RELATED"/>
    <property type="match status" value="1"/>
</dbReference>
<organism evidence="10 11">
    <name type="scientific">Clostridium butyricum</name>
    <dbReference type="NCBI Taxonomy" id="1492"/>
    <lineage>
        <taxon>Bacteria</taxon>
        <taxon>Bacillati</taxon>
        <taxon>Bacillota</taxon>
        <taxon>Clostridia</taxon>
        <taxon>Eubacteriales</taxon>
        <taxon>Clostridiaceae</taxon>
        <taxon>Clostridium</taxon>
    </lineage>
</organism>
<dbReference type="Pfam" id="PF00072">
    <property type="entry name" value="Response_reg"/>
    <property type="match status" value="1"/>
</dbReference>
<dbReference type="Gene3D" id="2.40.50.1020">
    <property type="entry name" value="LytTr DNA-binding domain"/>
    <property type="match status" value="1"/>
</dbReference>
<dbReference type="GO" id="GO:0000156">
    <property type="term" value="F:phosphorelay response regulator activity"/>
    <property type="evidence" value="ECO:0007669"/>
    <property type="project" value="InterPro"/>
</dbReference>
<comment type="function">
    <text evidence="5">May play the central regulatory role in sporulation. It may be an element of the effector pathway responsible for the activation of sporulation genes in response to nutritional stress. Spo0A may act in concert with spo0H (a sigma factor) to control the expression of some genes that are critical to the sporulation process.</text>
</comment>
<sequence>MLKVFICEDNKEERERFSKIISDIILIENYDIELELVSSNPNELINHIAKNDFSGLYFLDIDLKSEINGIELAAKIRKYDSRGFIVFITTHAEMSYLTFIYKVEAMDYIIKDDYNSIRERIEQCIEDANTKYSAKTTELQKIFTIKSVDKIINIEYKKILFFETAPIIHKVIVHAIDRQIEFYAKMKDIEQRLDDRFYRCHKSFIVNRDNINEIDFTKRCIYMINGEQCLISTRLMKGLKNNRL</sequence>
<dbReference type="EMBL" id="LRDH01000024">
    <property type="protein sequence ID" value="PPV17461.1"/>
    <property type="molecule type" value="Genomic_DNA"/>
</dbReference>
<dbReference type="PANTHER" id="PTHR37299:SF3">
    <property type="entry name" value="STAGE 0 SPORULATION PROTEIN A HOMOLOG"/>
    <property type="match status" value="1"/>
</dbReference>
<dbReference type="InterPro" id="IPR011006">
    <property type="entry name" value="CheY-like_superfamily"/>
</dbReference>
<dbReference type="SMART" id="SM00448">
    <property type="entry name" value="REC"/>
    <property type="match status" value="1"/>
</dbReference>
<name>A0A2S7FEK9_CLOBU</name>
<feature type="domain" description="HTH LytTR-type" evidence="9">
    <location>
        <begin position="143"/>
        <end position="244"/>
    </location>
</feature>
<evidence type="ECO:0000313" key="11">
    <source>
        <dbReference type="Proteomes" id="UP000238081"/>
    </source>
</evidence>
<dbReference type="PROSITE" id="PS50110">
    <property type="entry name" value="RESPONSE_REGULATORY"/>
    <property type="match status" value="1"/>
</dbReference>
<keyword evidence="3" id="KW-0902">Two-component regulatory system</keyword>
<keyword evidence="2" id="KW-0963">Cytoplasm</keyword>
<evidence type="ECO:0000256" key="1">
    <source>
        <dbReference type="ARBA" id="ARBA00018672"/>
    </source>
</evidence>
<evidence type="ECO:0000259" key="8">
    <source>
        <dbReference type="PROSITE" id="PS50110"/>
    </source>
</evidence>
<dbReference type="InterPro" id="IPR007492">
    <property type="entry name" value="LytTR_DNA-bd_dom"/>
</dbReference>
<comment type="caution">
    <text evidence="10">The sequence shown here is derived from an EMBL/GenBank/DDBJ whole genome shotgun (WGS) entry which is preliminary data.</text>
</comment>
<proteinExistence type="predicted"/>
<dbReference type="Pfam" id="PF04397">
    <property type="entry name" value="LytTR"/>
    <property type="match status" value="1"/>
</dbReference>
<dbReference type="Gene3D" id="3.40.50.2300">
    <property type="match status" value="1"/>
</dbReference>
<accession>A0A2S7FEK9</accession>
<evidence type="ECO:0000256" key="4">
    <source>
        <dbReference type="ARBA" id="ARBA00023159"/>
    </source>
</evidence>
<dbReference type="SUPFAM" id="SSF52172">
    <property type="entry name" value="CheY-like"/>
    <property type="match status" value="1"/>
</dbReference>
<reference evidence="10 11" key="1">
    <citation type="submission" date="2016-01" db="EMBL/GenBank/DDBJ databases">
        <title>Characterization of the Clostridium difficile lineages that are prevalent in Hong Kong and China.</title>
        <authorList>
            <person name="Kwok J.S.-L."/>
            <person name="Lam W.-Y."/>
            <person name="Ip M."/>
            <person name="Chan T.-F."/>
            <person name="Hawkey P.M."/>
            <person name="Tsui S.K.-W."/>
        </authorList>
    </citation>
    <scope>NUCLEOTIDE SEQUENCE [LARGE SCALE GENOMIC DNA]</scope>
    <source>
        <strain evidence="10 11">300064</strain>
    </source>
</reference>
<evidence type="ECO:0000256" key="2">
    <source>
        <dbReference type="ARBA" id="ARBA00022490"/>
    </source>
</evidence>
<dbReference type="AlphaFoldDB" id="A0A2S7FEK9"/>
<dbReference type="SMART" id="SM00850">
    <property type="entry name" value="LytTR"/>
    <property type="match status" value="1"/>
</dbReference>
<evidence type="ECO:0000256" key="3">
    <source>
        <dbReference type="ARBA" id="ARBA00023012"/>
    </source>
</evidence>
<evidence type="ECO:0000313" key="10">
    <source>
        <dbReference type="EMBL" id="PPV17461.1"/>
    </source>
</evidence>
<dbReference type="InterPro" id="IPR046947">
    <property type="entry name" value="LytR-like"/>
</dbReference>
<dbReference type="Proteomes" id="UP000238081">
    <property type="component" value="Unassembled WGS sequence"/>
</dbReference>
<evidence type="ECO:0000256" key="7">
    <source>
        <dbReference type="PROSITE-ProRule" id="PRU00169"/>
    </source>
</evidence>
<dbReference type="RefSeq" id="WP_043664633.1">
    <property type="nucleotide sequence ID" value="NZ_JSEG01000012.1"/>
</dbReference>
<dbReference type="InterPro" id="IPR001789">
    <property type="entry name" value="Sig_transdc_resp-reg_receiver"/>
</dbReference>